<proteinExistence type="predicted"/>
<accession>A0A4Y8SNH2</accession>
<keyword evidence="3" id="KW-1185">Reference proteome</keyword>
<feature type="chain" id="PRO_5021497587" description="Rap1a immunity protein domain-containing protein" evidence="1">
    <location>
        <begin position="23"/>
        <end position="94"/>
    </location>
</feature>
<name>A0A4Y8SNH2_9SPHI</name>
<evidence type="ECO:0000313" key="2">
    <source>
        <dbReference type="EMBL" id="TFF40191.1"/>
    </source>
</evidence>
<protein>
    <recommendedName>
        <fullName evidence="4">Rap1a immunity protein domain-containing protein</fullName>
    </recommendedName>
</protein>
<sequence>MKKMLLSFSLLLLTLTSCTGWSADYKQTVKDTITTRLKLNMPNAAGTKQQKAELCDCMVKVFEKTYPGKLPAEGIPKDTLRKAFYHCCPWIQKI</sequence>
<reference evidence="2 3" key="1">
    <citation type="journal article" date="2017" name="Int. J. Syst. Evol. Microbiol.">
        <title>Mucilaginibacterpsychrotolerans sp. nov., isolated from peatlands.</title>
        <authorList>
            <person name="Deng Y."/>
            <person name="Shen L."/>
            <person name="Xu B."/>
            <person name="Liu Y."/>
            <person name="Gu Z."/>
            <person name="Liu H."/>
            <person name="Zhou Y."/>
        </authorList>
    </citation>
    <scope>NUCLEOTIDE SEQUENCE [LARGE SCALE GENOMIC DNA]</scope>
    <source>
        <strain evidence="2 3">NH7-4</strain>
    </source>
</reference>
<gene>
    <name evidence="2" type="ORF">E2R66_02765</name>
</gene>
<feature type="signal peptide" evidence="1">
    <location>
        <begin position="1"/>
        <end position="22"/>
    </location>
</feature>
<evidence type="ECO:0008006" key="4">
    <source>
        <dbReference type="Google" id="ProtNLM"/>
    </source>
</evidence>
<dbReference type="Proteomes" id="UP000297540">
    <property type="component" value="Unassembled WGS sequence"/>
</dbReference>
<dbReference type="PROSITE" id="PS51257">
    <property type="entry name" value="PROKAR_LIPOPROTEIN"/>
    <property type="match status" value="1"/>
</dbReference>
<dbReference type="AlphaFoldDB" id="A0A4Y8SNH2"/>
<dbReference type="EMBL" id="SOZE01000002">
    <property type="protein sequence ID" value="TFF40191.1"/>
    <property type="molecule type" value="Genomic_DNA"/>
</dbReference>
<dbReference type="RefSeq" id="WP_133226589.1">
    <property type="nucleotide sequence ID" value="NZ_SOZE01000002.1"/>
</dbReference>
<evidence type="ECO:0000313" key="3">
    <source>
        <dbReference type="Proteomes" id="UP000297540"/>
    </source>
</evidence>
<organism evidence="2 3">
    <name type="scientific">Mucilaginibacter psychrotolerans</name>
    <dbReference type="NCBI Taxonomy" id="1524096"/>
    <lineage>
        <taxon>Bacteria</taxon>
        <taxon>Pseudomonadati</taxon>
        <taxon>Bacteroidota</taxon>
        <taxon>Sphingobacteriia</taxon>
        <taxon>Sphingobacteriales</taxon>
        <taxon>Sphingobacteriaceae</taxon>
        <taxon>Mucilaginibacter</taxon>
    </lineage>
</organism>
<keyword evidence="1" id="KW-0732">Signal</keyword>
<dbReference type="OrthoDB" id="120526at117747"/>
<comment type="caution">
    <text evidence="2">The sequence shown here is derived from an EMBL/GenBank/DDBJ whole genome shotgun (WGS) entry which is preliminary data.</text>
</comment>
<evidence type="ECO:0000256" key="1">
    <source>
        <dbReference type="SAM" id="SignalP"/>
    </source>
</evidence>